<dbReference type="AlphaFoldDB" id="B4R583"/>
<accession>B4R583</accession>
<evidence type="ECO:0000313" key="2">
    <source>
        <dbReference type="Proteomes" id="UP000000304"/>
    </source>
</evidence>
<dbReference type="HOGENOM" id="CLU_1391579_0_0_1"/>
<proteinExistence type="predicted"/>
<dbReference type="PhylomeDB" id="B4R583"/>
<gene>
    <name evidence="1" type="primary">Dsim\GD15796</name>
    <name evidence="1" type="ORF">Dsim_GD15796</name>
</gene>
<organism evidence="1 2">
    <name type="scientific">Drosophila simulans</name>
    <name type="common">Fruit fly</name>
    <dbReference type="NCBI Taxonomy" id="7240"/>
    <lineage>
        <taxon>Eukaryota</taxon>
        <taxon>Metazoa</taxon>
        <taxon>Ecdysozoa</taxon>
        <taxon>Arthropoda</taxon>
        <taxon>Hexapoda</taxon>
        <taxon>Insecta</taxon>
        <taxon>Pterygota</taxon>
        <taxon>Neoptera</taxon>
        <taxon>Endopterygota</taxon>
        <taxon>Diptera</taxon>
        <taxon>Brachycera</taxon>
        <taxon>Muscomorpha</taxon>
        <taxon>Ephydroidea</taxon>
        <taxon>Drosophilidae</taxon>
        <taxon>Drosophila</taxon>
        <taxon>Sophophora</taxon>
    </lineage>
</organism>
<dbReference type="SMR" id="B4R583"/>
<name>B4R583_DROSI</name>
<sequence>MDFNNHVDSALATLLENHKLLKEMAEVVSGFNDGGDIQKLMDQNVEHAEDFIRMKKKHELLNKALKQAKNSSNTVEKFEKVWKKRSAAVEKKRIDVKNSAEFKNFMKALEACGSHEAAALHSPPAAIMSGHLLQAFMMQLKLQRPAAQRTRFQSQLGCGHEKHSYAMWARGDRWMLQERQPTTTAATGATLAHGQG</sequence>
<dbReference type="STRING" id="7240.B4R583"/>
<dbReference type="OrthoDB" id="26899at2759"/>
<reference evidence="1 2" key="1">
    <citation type="journal article" date="2007" name="Nature">
        <title>Evolution of genes and genomes on the Drosophila phylogeny.</title>
        <authorList>
            <consortium name="Drosophila 12 Genomes Consortium"/>
            <person name="Clark A.G."/>
            <person name="Eisen M.B."/>
            <person name="Smith D.R."/>
            <person name="Bergman C.M."/>
            <person name="Oliver B."/>
            <person name="Markow T.A."/>
            <person name="Kaufman T.C."/>
            <person name="Kellis M."/>
            <person name="Gelbart W."/>
            <person name="Iyer V.N."/>
            <person name="Pollard D.A."/>
            <person name="Sackton T.B."/>
            <person name="Larracuente A.M."/>
            <person name="Singh N.D."/>
            <person name="Abad J.P."/>
            <person name="Abt D.N."/>
            <person name="Adryan B."/>
            <person name="Aguade M."/>
            <person name="Akashi H."/>
            <person name="Anderson W.W."/>
            <person name="Aquadro C.F."/>
            <person name="Ardell D.H."/>
            <person name="Arguello R."/>
            <person name="Artieri C.G."/>
            <person name="Barbash D.A."/>
            <person name="Barker D."/>
            <person name="Barsanti P."/>
            <person name="Batterham P."/>
            <person name="Batzoglou S."/>
            <person name="Begun D."/>
            <person name="Bhutkar A."/>
            <person name="Blanco E."/>
            <person name="Bosak S.A."/>
            <person name="Bradley R.K."/>
            <person name="Brand A.D."/>
            <person name="Brent M.R."/>
            <person name="Brooks A.N."/>
            <person name="Brown R.H."/>
            <person name="Butlin R.K."/>
            <person name="Caggese C."/>
            <person name="Calvi B.R."/>
            <person name="Bernardo de Carvalho A."/>
            <person name="Caspi A."/>
            <person name="Castrezana S."/>
            <person name="Celniker S.E."/>
            <person name="Chang J.L."/>
            <person name="Chapple C."/>
            <person name="Chatterji S."/>
            <person name="Chinwalla A."/>
            <person name="Civetta A."/>
            <person name="Clifton S.W."/>
            <person name="Comeron J.M."/>
            <person name="Costello J.C."/>
            <person name="Coyne J.A."/>
            <person name="Daub J."/>
            <person name="David R.G."/>
            <person name="Delcher A.L."/>
            <person name="Delehaunty K."/>
            <person name="Do C.B."/>
            <person name="Ebling H."/>
            <person name="Edwards K."/>
            <person name="Eickbush T."/>
            <person name="Evans J.D."/>
            <person name="Filipski A."/>
            <person name="Findeiss S."/>
            <person name="Freyhult E."/>
            <person name="Fulton L."/>
            <person name="Fulton R."/>
            <person name="Garcia A.C."/>
            <person name="Gardiner A."/>
            <person name="Garfield D.A."/>
            <person name="Garvin B.E."/>
            <person name="Gibson G."/>
            <person name="Gilbert D."/>
            <person name="Gnerre S."/>
            <person name="Godfrey J."/>
            <person name="Good R."/>
            <person name="Gotea V."/>
            <person name="Gravely B."/>
            <person name="Greenberg A.J."/>
            <person name="Griffiths-Jones S."/>
            <person name="Gross S."/>
            <person name="Guigo R."/>
            <person name="Gustafson E.A."/>
            <person name="Haerty W."/>
            <person name="Hahn M.W."/>
            <person name="Halligan D.L."/>
            <person name="Halpern A.L."/>
            <person name="Halter G.M."/>
            <person name="Han M.V."/>
            <person name="Heger A."/>
            <person name="Hillier L."/>
            <person name="Hinrichs A.S."/>
            <person name="Holmes I."/>
            <person name="Hoskins R.A."/>
            <person name="Hubisz M.J."/>
            <person name="Hultmark D."/>
            <person name="Huntley M.A."/>
            <person name="Jaffe D.B."/>
            <person name="Jagadeeshan S."/>
            <person name="Jeck W.R."/>
            <person name="Johnson J."/>
            <person name="Jones C.D."/>
            <person name="Jordan W.C."/>
            <person name="Karpen G.H."/>
            <person name="Kataoka E."/>
            <person name="Keightley P.D."/>
            <person name="Kheradpour P."/>
            <person name="Kirkness E.F."/>
            <person name="Koerich L.B."/>
            <person name="Kristiansen K."/>
            <person name="Kudrna D."/>
            <person name="Kulathinal R.J."/>
            <person name="Kumar S."/>
            <person name="Kwok R."/>
            <person name="Lander E."/>
            <person name="Langley C.H."/>
            <person name="Lapoint R."/>
            <person name="Lazzaro B.P."/>
            <person name="Lee S.J."/>
            <person name="Levesque L."/>
            <person name="Li R."/>
            <person name="Lin C.F."/>
            <person name="Lin M.F."/>
            <person name="Lindblad-Toh K."/>
            <person name="Llopart A."/>
            <person name="Long M."/>
            <person name="Low L."/>
            <person name="Lozovsky E."/>
            <person name="Lu J."/>
            <person name="Luo M."/>
            <person name="Machado C.A."/>
            <person name="Makalowski W."/>
            <person name="Marzo M."/>
            <person name="Matsuda M."/>
            <person name="Matzkin L."/>
            <person name="McAllister B."/>
            <person name="McBride C.S."/>
            <person name="McKernan B."/>
            <person name="McKernan K."/>
            <person name="Mendez-Lago M."/>
            <person name="Minx P."/>
            <person name="Mollenhauer M.U."/>
            <person name="Montooth K."/>
            <person name="Mount S.M."/>
            <person name="Mu X."/>
            <person name="Myers E."/>
            <person name="Negre B."/>
            <person name="Newfeld S."/>
            <person name="Nielsen R."/>
            <person name="Noor M.A."/>
            <person name="O'Grady P."/>
            <person name="Pachter L."/>
            <person name="Papaceit M."/>
            <person name="Parisi M.J."/>
            <person name="Parisi M."/>
            <person name="Parts L."/>
            <person name="Pedersen J.S."/>
            <person name="Pesole G."/>
            <person name="Phillippy A.M."/>
            <person name="Ponting C.P."/>
            <person name="Pop M."/>
            <person name="Porcelli D."/>
            <person name="Powell J.R."/>
            <person name="Prohaska S."/>
            <person name="Pruitt K."/>
            <person name="Puig M."/>
            <person name="Quesneville H."/>
            <person name="Ram K.R."/>
            <person name="Rand D."/>
            <person name="Rasmussen M.D."/>
            <person name="Reed L.K."/>
            <person name="Reenan R."/>
            <person name="Reily A."/>
            <person name="Remington K.A."/>
            <person name="Rieger T.T."/>
            <person name="Ritchie M.G."/>
            <person name="Robin C."/>
            <person name="Rogers Y.H."/>
            <person name="Rohde C."/>
            <person name="Rozas J."/>
            <person name="Rubenfield M.J."/>
            <person name="Ruiz A."/>
            <person name="Russo S."/>
            <person name="Salzberg S.L."/>
            <person name="Sanchez-Gracia A."/>
            <person name="Saranga D.J."/>
            <person name="Sato H."/>
            <person name="Schaeffer S.W."/>
            <person name="Schatz M.C."/>
            <person name="Schlenke T."/>
            <person name="Schwartz R."/>
            <person name="Segarra C."/>
            <person name="Singh R.S."/>
            <person name="Sirot L."/>
            <person name="Sirota M."/>
            <person name="Sisneros N.B."/>
            <person name="Smith C.D."/>
            <person name="Smith T.F."/>
            <person name="Spieth J."/>
            <person name="Stage D.E."/>
            <person name="Stark A."/>
            <person name="Stephan W."/>
            <person name="Strausberg R.L."/>
            <person name="Strempel S."/>
            <person name="Sturgill D."/>
            <person name="Sutton G."/>
            <person name="Sutton G.G."/>
            <person name="Tao W."/>
            <person name="Teichmann S."/>
            <person name="Tobari Y.N."/>
            <person name="Tomimura Y."/>
            <person name="Tsolas J.M."/>
            <person name="Valente V.L."/>
            <person name="Venter E."/>
            <person name="Venter J.C."/>
            <person name="Vicario S."/>
            <person name="Vieira F.G."/>
            <person name="Vilella A.J."/>
            <person name="Villasante A."/>
            <person name="Walenz B."/>
            <person name="Wang J."/>
            <person name="Wasserman M."/>
            <person name="Watts T."/>
            <person name="Wilson D."/>
            <person name="Wilson R.K."/>
            <person name="Wing R.A."/>
            <person name="Wolfner M.F."/>
            <person name="Wong A."/>
            <person name="Wong G.K."/>
            <person name="Wu C.I."/>
            <person name="Wu G."/>
            <person name="Yamamoto D."/>
            <person name="Yang H.P."/>
            <person name="Yang S.P."/>
            <person name="Yorke J.A."/>
            <person name="Yoshida K."/>
            <person name="Zdobnov E."/>
            <person name="Zhang P."/>
            <person name="Zhang Y."/>
            <person name="Zimin A.V."/>
            <person name="Baldwin J."/>
            <person name="Abdouelleil A."/>
            <person name="Abdulkadir J."/>
            <person name="Abebe A."/>
            <person name="Abera B."/>
            <person name="Abreu J."/>
            <person name="Acer S.C."/>
            <person name="Aftuck L."/>
            <person name="Alexander A."/>
            <person name="An P."/>
            <person name="Anderson E."/>
            <person name="Anderson S."/>
            <person name="Arachi H."/>
            <person name="Azer M."/>
            <person name="Bachantsang P."/>
            <person name="Barry A."/>
            <person name="Bayul T."/>
            <person name="Berlin A."/>
            <person name="Bessette D."/>
            <person name="Bloom T."/>
            <person name="Blye J."/>
            <person name="Boguslavskiy L."/>
            <person name="Bonnet C."/>
            <person name="Boukhgalter B."/>
            <person name="Bourzgui I."/>
            <person name="Brown A."/>
            <person name="Cahill P."/>
            <person name="Channer S."/>
            <person name="Cheshatsang Y."/>
            <person name="Chuda L."/>
            <person name="Citroen M."/>
            <person name="Collymore A."/>
            <person name="Cooke P."/>
            <person name="Costello M."/>
            <person name="D'Aco K."/>
            <person name="Daza R."/>
            <person name="De Haan G."/>
            <person name="DeGray S."/>
            <person name="DeMaso C."/>
            <person name="Dhargay N."/>
            <person name="Dooley K."/>
            <person name="Dooley E."/>
            <person name="Doricent M."/>
            <person name="Dorje P."/>
            <person name="Dorjee K."/>
            <person name="Dupes A."/>
            <person name="Elong R."/>
            <person name="Falk J."/>
            <person name="Farina A."/>
            <person name="Faro S."/>
            <person name="Ferguson D."/>
            <person name="Fisher S."/>
            <person name="Foley C.D."/>
            <person name="Franke A."/>
            <person name="Friedrich D."/>
            <person name="Gadbois L."/>
            <person name="Gearin G."/>
            <person name="Gearin C.R."/>
            <person name="Giannoukos G."/>
            <person name="Goode T."/>
            <person name="Graham J."/>
            <person name="Grandbois E."/>
            <person name="Grewal S."/>
            <person name="Gyaltsen K."/>
            <person name="Hafez N."/>
            <person name="Hagos B."/>
            <person name="Hall J."/>
            <person name="Henson C."/>
            <person name="Hollinger A."/>
            <person name="Honan T."/>
            <person name="Huard M.D."/>
            <person name="Hughes L."/>
            <person name="Hurhula B."/>
            <person name="Husby M.E."/>
            <person name="Kamat A."/>
            <person name="Kanga B."/>
            <person name="Kashin S."/>
            <person name="Khazanovich D."/>
            <person name="Kisner P."/>
            <person name="Lance K."/>
            <person name="Lara M."/>
            <person name="Lee W."/>
            <person name="Lennon N."/>
            <person name="Letendre F."/>
            <person name="LeVine R."/>
            <person name="Lipovsky A."/>
            <person name="Liu X."/>
            <person name="Liu J."/>
            <person name="Liu S."/>
            <person name="Lokyitsang T."/>
            <person name="Lokyitsang Y."/>
            <person name="Lubonja R."/>
            <person name="Lui A."/>
            <person name="MacDonald P."/>
            <person name="Magnisalis V."/>
            <person name="Maru K."/>
            <person name="Matthews C."/>
            <person name="McCusker W."/>
            <person name="McDonough S."/>
            <person name="Mehta T."/>
            <person name="Meldrim J."/>
            <person name="Meneus L."/>
            <person name="Mihai O."/>
            <person name="Mihalev A."/>
            <person name="Mihova T."/>
            <person name="Mittelman R."/>
            <person name="Mlenga V."/>
            <person name="Montmayeur A."/>
            <person name="Mulrain L."/>
            <person name="Navidi A."/>
            <person name="Naylor J."/>
            <person name="Negash T."/>
            <person name="Nguyen T."/>
            <person name="Nguyen N."/>
            <person name="Nicol R."/>
            <person name="Norbu C."/>
            <person name="Norbu N."/>
            <person name="Novod N."/>
            <person name="O'Neill B."/>
            <person name="Osman S."/>
            <person name="Markiewicz E."/>
            <person name="Oyono O.L."/>
            <person name="Patti C."/>
            <person name="Phunkhang P."/>
            <person name="Pierre F."/>
            <person name="Priest M."/>
            <person name="Raghuraman S."/>
            <person name="Rege F."/>
            <person name="Reyes R."/>
            <person name="Rise C."/>
            <person name="Rogov P."/>
            <person name="Ross K."/>
            <person name="Ryan E."/>
            <person name="Settipalli S."/>
            <person name="Shea T."/>
            <person name="Sherpa N."/>
            <person name="Shi L."/>
            <person name="Shih D."/>
            <person name="Sparrow T."/>
            <person name="Spaulding J."/>
            <person name="Stalker J."/>
            <person name="Stange-Thomann N."/>
            <person name="Stavropoulos S."/>
            <person name="Stone C."/>
            <person name="Strader C."/>
            <person name="Tesfaye S."/>
            <person name="Thomson T."/>
            <person name="Thoulutsang Y."/>
            <person name="Thoulutsang D."/>
            <person name="Topham K."/>
            <person name="Topping I."/>
            <person name="Tsamla T."/>
            <person name="Vassiliev H."/>
            <person name="Vo A."/>
            <person name="Wangchuk T."/>
            <person name="Wangdi T."/>
            <person name="Weiand M."/>
            <person name="Wilkinson J."/>
            <person name="Wilson A."/>
            <person name="Yadav S."/>
            <person name="Young G."/>
            <person name="Yu Q."/>
            <person name="Zembek L."/>
            <person name="Zhong D."/>
            <person name="Zimmer A."/>
            <person name="Zwirko Z."/>
            <person name="Jaffe D.B."/>
            <person name="Alvarez P."/>
            <person name="Brockman W."/>
            <person name="Butler J."/>
            <person name="Chin C."/>
            <person name="Gnerre S."/>
            <person name="Grabherr M."/>
            <person name="Kleber M."/>
            <person name="Mauceli E."/>
            <person name="MacCallum I."/>
        </authorList>
    </citation>
    <scope>NUCLEOTIDE SEQUENCE [LARGE SCALE GENOMIC DNA]</scope>
    <source>
        <strain evidence="2">white501</strain>
    </source>
</reference>
<keyword evidence="2" id="KW-1185">Reference proteome</keyword>
<evidence type="ECO:0000313" key="1">
    <source>
        <dbReference type="EMBL" id="EDX17984.1"/>
    </source>
</evidence>
<dbReference type="Proteomes" id="UP000000304">
    <property type="component" value="Chromosome X"/>
</dbReference>
<protein>
    <submittedName>
        <fullName evidence="1">GD15796</fullName>
    </submittedName>
</protein>
<dbReference type="EMBL" id="CM000366">
    <property type="protein sequence ID" value="EDX17984.1"/>
    <property type="molecule type" value="Genomic_DNA"/>
</dbReference>